<proteinExistence type="predicted"/>
<accession>A0AAQ3KFD0</accession>
<gene>
    <name evidence="1" type="ORF">Cni_G16482</name>
</gene>
<name>A0AAQ3KFD0_9LILI</name>
<evidence type="ECO:0000313" key="1">
    <source>
        <dbReference type="EMBL" id="WOL07735.1"/>
    </source>
</evidence>
<protein>
    <submittedName>
        <fullName evidence="1">Chaperonin Cpn60</fullName>
    </submittedName>
</protein>
<dbReference type="Proteomes" id="UP001327560">
    <property type="component" value="Chromosome 5"/>
</dbReference>
<keyword evidence="2" id="KW-1185">Reference proteome</keyword>
<dbReference type="AlphaFoldDB" id="A0AAQ3KFD0"/>
<evidence type="ECO:0000313" key="2">
    <source>
        <dbReference type="Proteomes" id="UP001327560"/>
    </source>
</evidence>
<organism evidence="1 2">
    <name type="scientific">Canna indica</name>
    <name type="common">Indian-shot</name>
    <dbReference type="NCBI Taxonomy" id="4628"/>
    <lineage>
        <taxon>Eukaryota</taxon>
        <taxon>Viridiplantae</taxon>
        <taxon>Streptophyta</taxon>
        <taxon>Embryophyta</taxon>
        <taxon>Tracheophyta</taxon>
        <taxon>Spermatophyta</taxon>
        <taxon>Magnoliopsida</taxon>
        <taxon>Liliopsida</taxon>
        <taxon>Zingiberales</taxon>
        <taxon>Cannaceae</taxon>
        <taxon>Canna</taxon>
    </lineage>
</organism>
<sequence length="97" mass="10611">MVGGDGRGPLVTISLDDTIFLRGGGDKKLIEEMCSQHVMFNIVSTEDMEAVGSRATFDHIGHHASPREGVLYHIIIANRSSVSEDTEDDEIHAIVDF</sequence>
<reference evidence="1 2" key="1">
    <citation type="submission" date="2023-10" db="EMBL/GenBank/DDBJ databases">
        <title>Chromosome-scale genome assembly provides insights into flower coloration mechanisms of Canna indica.</title>
        <authorList>
            <person name="Li C."/>
        </authorList>
    </citation>
    <scope>NUCLEOTIDE SEQUENCE [LARGE SCALE GENOMIC DNA]</scope>
    <source>
        <tissue evidence="1">Flower</tissue>
    </source>
</reference>
<dbReference type="EMBL" id="CP136894">
    <property type="protein sequence ID" value="WOL07735.1"/>
    <property type="molecule type" value="Genomic_DNA"/>
</dbReference>